<dbReference type="AlphaFoldDB" id="X1HL45"/>
<evidence type="ECO:0008006" key="2">
    <source>
        <dbReference type="Google" id="ProtNLM"/>
    </source>
</evidence>
<proteinExistence type="predicted"/>
<sequence length="84" mass="9668">MLEKTKVIVDVLDIFVSLKKGLNLTDVNFQLNNIYETQGKKVDQQMLIEVINELTADGYLKTFKVGALDSWKITEEGEDHFYDL</sequence>
<reference evidence="1" key="1">
    <citation type="journal article" date="2014" name="Front. Microbiol.">
        <title>High frequency of phylogenetically diverse reductive dehalogenase-homologous genes in deep subseafloor sedimentary metagenomes.</title>
        <authorList>
            <person name="Kawai M."/>
            <person name="Futagami T."/>
            <person name="Toyoda A."/>
            <person name="Takaki Y."/>
            <person name="Nishi S."/>
            <person name="Hori S."/>
            <person name="Arai W."/>
            <person name="Tsubouchi T."/>
            <person name="Morono Y."/>
            <person name="Uchiyama I."/>
            <person name="Ito T."/>
            <person name="Fujiyama A."/>
            <person name="Inagaki F."/>
            <person name="Takami H."/>
        </authorList>
    </citation>
    <scope>NUCLEOTIDE SEQUENCE</scope>
    <source>
        <strain evidence="1">Expedition CK06-06</strain>
    </source>
</reference>
<comment type="caution">
    <text evidence="1">The sequence shown here is derived from an EMBL/GenBank/DDBJ whole genome shotgun (WGS) entry which is preliminary data.</text>
</comment>
<name>X1HL45_9ZZZZ</name>
<evidence type="ECO:0000313" key="1">
    <source>
        <dbReference type="EMBL" id="GAH70202.1"/>
    </source>
</evidence>
<accession>X1HL45</accession>
<protein>
    <recommendedName>
        <fullName evidence="2">Restriction system protein Mrr-like N-terminal domain-containing protein</fullName>
    </recommendedName>
</protein>
<gene>
    <name evidence="1" type="ORF">S03H2_43419</name>
</gene>
<organism evidence="1">
    <name type="scientific">marine sediment metagenome</name>
    <dbReference type="NCBI Taxonomy" id="412755"/>
    <lineage>
        <taxon>unclassified sequences</taxon>
        <taxon>metagenomes</taxon>
        <taxon>ecological metagenomes</taxon>
    </lineage>
</organism>
<dbReference type="EMBL" id="BARU01027083">
    <property type="protein sequence ID" value="GAH70202.1"/>
    <property type="molecule type" value="Genomic_DNA"/>
</dbReference>